<dbReference type="HAMAP" id="MF_00015">
    <property type="entry name" value="LexA"/>
    <property type="match status" value="1"/>
</dbReference>
<feature type="site" description="Cleavage; by autolysis" evidence="13">
    <location>
        <begin position="98"/>
        <end position="99"/>
    </location>
</feature>
<evidence type="ECO:0000256" key="10">
    <source>
        <dbReference type="ARBA" id="ARBA00023163"/>
    </source>
</evidence>
<feature type="active site" description="For autocatalytic cleavage activity" evidence="13">
    <location>
        <position position="133"/>
    </location>
</feature>
<keyword evidence="12 13" id="KW-0742">SOS response</keyword>
<evidence type="ECO:0000256" key="5">
    <source>
        <dbReference type="ARBA" id="ARBA00022763"/>
    </source>
</evidence>
<keyword evidence="10 13" id="KW-0804">Transcription</keyword>
<organism evidence="17">
    <name type="scientific">uncultured Acidimicrobiales bacterium</name>
    <dbReference type="NCBI Taxonomy" id="310071"/>
    <lineage>
        <taxon>Bacteria</taxon>
        <taxon>Bacillati</taxon>
        <taxon>Actinomycetota</taxon>
        <taxon>Acidimicrobiia</taxon>
        <taxon>Acidimicrobiales</taxon>
        <taxon>environmental samples</taxon>
    </lineage>
</organism>
<keyword evidence="11 13" id="KW-0234">DNA repair</keyword>
<name>A0A6J4ITM7_9ACTN</name>
<evidence type="ECO:0000256" key="11">
    <source>
        <dbReference type="ARBA" id="ARBA00023204"/>
    </source>
</evidence>
<evidence type="ECO:0000256" key="1">
    <source>
        <dbReference type="ARBA" id="ARBA00007484"/>
    </source>
</evidence>
<dbReference type="InterPro" id="IPR006200">
    <property type="entry name" value="LexA"/>
</dbReference>
<evidence type="ECO:0000256" key="9">
    <source>
        <dbReference type="ARBA" id="ARBA00023125"/>
    </source>
</evidence>
<dbReference type="CDD" id="cd06529">
    <property type="entry name" value="S24_LexA-like"/>
    <property type="match status" value="1"/>
</dbReference>
<dbReference type="InterPro" id="IPR006197">
    <property type="entry name" value="Peptidase_S24_LexA"/>
</dbReference>
<dbReference type="GO" id="GO:0006281">
    <property type="term" value="P:DNA repair"/>
    <property type="evidence" value="ECO:0007669"/>
    <property type="project" value="UniProtKB-UniRule"/>
</dbReference>
<evidence type="ECO:0000256" key="4">
    <source>
        <dbReference type="ARBA" id="ARBA00022705"/>
    </source>
</evidence>
<evidence type="ECO:0000313" key="17">
    <source>
        <dbReference type="EMBL" id="CAA9258948.1"/>
    </source>
</evidence>
<dbReference type="SUPFAM" id="SSF51306">
    <property type="entry name" value="LexA/Signal peptidase"/>
    <property type="match status" value="1"/>
</dbReference>
<dbReference type="InterPro" id="IPR036286">
    <property type="entry name" value="LexA/Signal_pep-like_sf"/>
</dbReference>
<dbReference type="Pfam" id="PF01726">
    <property type="entry name" value="LexA_DNA_bind"/>
    <property type="match status" value="1"/>
</dbReference>
<dbReference type="GO" id="GO:0009432">
    <property type="term" value="P:SOS response"/>
    <property type="evidence" value="ECO:0007669"/>
    <property type="project" value="UniProtKB-UniRule"/>
</dbReference>
<dbReference type="InterPro" id="IPR036388">
    <property type="entry name" value="WH-like_DNA-bd_sf"/>
</dbReference>
<feature type="DNA-binding region" description="H-T-H motif" evidence="13">
    <location>
        <begin position="32"/>
        <end position="52"/>
    </location>
</feature>
<dbReference type="GO" id="GO:0006508">
    <property type="term" value="P:proteolysis"/>
    <property type="evidence" value="ECO:0007669"/>
    <property type="project" value="UniProtKB-KW"/>
</dbReference>
<dbReference type="PRINTS" id="PR00726">
    <property type="entry name" value="LEXASERPTASE"/>
</dbReference>
<dbReference type="Gene3D" id="1.10.10.10">
    <property type="entry name" value="Winged helix-like DNA-binding domain superfamily/Winged helix DNA-binding domain"/>
    <property type="match status" value="1"/>
</dbReference>
<accession>A0A6J4ITM7</accession>
<evidence type="ECO:0000256" key="12">
    <source>
        <dbReference type="ARBA" id="ARBA00023236"/>
    </source>
</evidence>
<dbReference type="AlphaFoldDB" id="A0A6J4ITM7"/>
<dbReference type="NCBIfam" id="TIGR00498">
    <property type="entry name" value="lexA"/>
    <property type="match status" value="1"/>
</dbReference>
<dbReference type="InterPro" id="IPR015927">
    <property type="entry name" value="Peptidase_S24_S26A/B/C"/>
</dbReference>
<evidence type="ECO:0000259" key="16">
    <source>
        <dbReference type="Pfam" id="PF01726"/>
    </source>
</evidence>
<comment type="catalytic activity">
    <reaction evidence="13">
        <text>Hydrolysis of Ala-|-Gly bond in repressor LexA.</text>
        <dbReference type="EC" id="3.4.21.88"/>
    </reaction>
</comment>
<dbReference type="Gene3D" id="2.10.109.10">
    <property type="entry name" value="Umud Fragment, subunit A"/>
    <property type="match status" value="1"/>
</dbReference>
<dbReference type="InterPro" id="IPR036390">
    <property type="entry name" value="WH_DNA-bd_sf"/>
</dbReference>
<reference evidence="17" key="1">
    <citation type="submission" date="2020-02" db="EMBL/GenBank/DDBJ databases">
        <authorList>
            <person name="Meier V. D."/>
        </authorList>
    </citation>
    <scope>NUCLEOTIDE SEQUENCE</scope>
    <source>
        <strain evidence="17">AVDCRST_MAG10</strain>
    </source>
</reference>
<dbReference type="GO" id="GO:0004252">
    <property type="term" value="F:serine-type endopeptidase activity"/>
    <property type="evidence" value="ECO:0007669"/>
    <property type="project" value="UniProtKB-UniRule"/>
</dbReference>
<keyword evidence="5 13" id="KW-0227">DNA damage</keyword>
<dbReference type="GO" id="GO:0006260">
    <property type="term" value="P:DNA replication"/>
    <property type="evidence" value="ECO:0007669"/>
    <property type="project" value="UniProtKB-UniRule"/>
</dbReference>
<keyword evidence="7 13" id="KW-0068">Autocatalytic cleavage</keyword>
<evidence type="ECO:0000259" key="15">
    <source>
        <dbReference type="Pfam" id="PF00717"/>
    </source>
</evidence>
<evidence type="ECO:0000256" key="8">
    <source>
        <dbReference type="ARBA" id="ARBA00023015"/>
    </source>
</evidence>
<dbReference type="EC" id="3.4.21.88" evidence="13"/>
<dbReference type="GO" id="GO:0045892">
    <property type="term" value="P:negative regulation of DNA-templated transcription"/>
    <property type="evidence" value="ECO:0007669"/>
    <property type="project" value="UniProtKB-UniRule"/>
</dbReference>
<evidence type="ECO:0000256" key="3">
    <source>
        <dbReference type="ARBA" id="ARBA00022491"/>
    </source>
</evidence>
<evidence type="ECO:0000256" key="13">
    <source>
        <dbReference type="HAMAP-Rule" id="MF_00015"/>
    </source>
</evidence>
<dbReference type="PANTHER" id="PTHR33516">
    <property type="entry name" value="LEXA REPRESSOR"/>
    <property type="match status" value="1"/>
</dbReference>
<evidence type="ECO:0000256" key="6">
    <source>
        <dbReference type="ARBA" id="ARBA00022801"/>
    </source>
</evidence>
<dbReference type="PANTHER" id="PTHR33516:SF2">
    <property type="entry name" value="LEXA REPRESSOR-RELATED"/>
    <property type="match status" value="1"/>
</dbReference>
<feature type="domain" description="Peptidase S24/S26A/S26B/S26C" evidence="15">
    <location>
        <begin position="91"/>
        <end position="206"/>
    </location>
</feature>
<keyword evidence="3 13" id="KW-0678">Repressor</keyword>
<dbReference type="FunFam" id="1.10.10.10:FF:000009">
    <property type="entry name" value="LexA repressor"/>
    <property type="match status" value="1"/>
</dbReference>
<proteinExistence type="inferred from homology"/>
<keyword evidence="6 13" id="KW-0378">Hydrolase</keyword>
<feature type="domain" description="LexA repressor DNA-binding" evidence="16">
    <location>
        <begin position="6"/>
        <end position="69"/>
    </location>
</feature>
<protein>
    <recommendedName>
        <fullName evidence="13">LexA repressor</fullName>
        <ecNumber evidence="13">3.4.21.88</ecNumber>
    </recommendedName>
</protein>
<sequence>MFHVTSNLTERQRGILNFIESETRDRGYPPSVREIGEAVGLTSTSTVHAHLATLQRLGYLRRDPTKPRAIEVRYDPGSGASGERRPARHVPLVGDVAAGTDVLAQENVEELLPLPADFTGDGPVFMVRVRGDSMIDAGILDGDFVVVRQETEVRKGDVVVAGIPGEEGTVKTFTRKGNKVVLVPANARLAPMEFDAGDVTIYGKVVTVVRRL</sequence>
<comment type="function">
    <text evidence="13">Represses a number of genes involved in the response to DNA damage (SOS response), including recA and lexA. In the presence of single-stranded DNA, RecA interacts with LexA causing an autocatalytic cleavage which disrupts the DNA-binding part of LexA, leading to derepression of the SOS regulon and eventually DNA repair.</text>
</comment>
<dbReference type="InterPro" id="IPR039418">
    <property type="entry name" value="LexA-like"/>
</dbReference>
<keyword evidence="4 13" id="KW-0235">DNA replication</keyword>
<evidence type="ECO:0000256" key="7">
    <source>
        <dbReference type="ARBA" id="ARBA00022813"/>
    </source>
</evidence>
<feature type="active site" description="For autocatalytic cleavage activity" evidence="13">
    <location>
        <position position="171"/>
    </location>
</feature>
<evidence type="ECO:0000256" key="2">
    <source>
        <dbReference type="ARBA" id="ARBA00011738"/>
    </source>
</evidence>
<dbReference type="GO" id="GO:0003677">
    <property type="term" value="F:DNA binding"/>
    <property type="evidence" value="ECO:0007669"/>
    <property type="project" value="UniProtKB-UniRule"/>
</dbReference>
<dbReference type="SUPFAM" id="SSF46785">
    <property type="entry name" value="Winged helix' DNA-binding domain"/>
    <property type="match status" value="1"/>
</dbReference>
<dbReference type="InterPro" id="IPR006199">
    <property type="entry name" value="LexA_DNA-bd_dom"/>
</dbReference>
<keyword evidence="17" id="KW-0645">Protease</keyword>
<comment type="similarity">
    <text evidence="1 13 14">Belongs to the peptidase S24 family.</text>
</comment>
<comment type="subunit">
    <text evidence="2 13">Homodimer.</text>
</comment>
<gene>
    <name evidence="13" type="primary">lexA</name>
    <name evidence="17" type="ORF">AVDCRST_MAG10-2631</name>
</gene>
<evidence type="ECO:0000256" key="14">
    <source>
        <dbReference type="RuleBase" id="RU003991"/>
    </source>
</evidence>
<dbReference type="InterPro" id="IPR050077">
    <property type="entry name" value="LexA_repressor"/>
</dbReference>
<dbReference type="EMBL" id="CADCTB010000162">
    <property type="protein sequence ID" value="CAA9258948.1"/>
    <property type="molecule type" value="Genomic_DNA"/>
</dbReference>
<keyword evidence="8 13" id="KW-0805">Transcription regulation</keyword>
<dbReference type="Pfam" id="PF00717">
    <property type="entry name" value="Peptidase_S24"/>
    <property type="match status" value="1"/>
</dbReference>
<dbReference type="FunFam" id="2.10.109.10:FF:000001">
    <property type="entry name" value="LexA repressor"/>
    <property type="match status" value="1"/>
</dbReference>
<keyword evidence="9 13" id="KW-0238">DNA-binding</keyword>